<evidence type="ECO:0000259" key="1">
    <source>
        <dbReference type="PROSITE" id="PS51725"/>
    </source>
</evidence>
<feature type="domain" description="ABM" evidence="1">
    <location>
        <begin position="2"/>
        <end position="87"/>
    </location>
</feature>
<dbReference type="RefSeq" id="WP_363799579.1">
    <property type="nucleotide sequence ID" value="NZ_CP159925.1"/>
</dbReference>
<dbReference type="Pfam" id="PF03992">
    <property type="entry name" value="ABM"/>
    <property type="match status" value="1"/>
</dbReference>
<dbReference type="EC" id="1.-.-.-" evidence="2"/>
<dbReference type="InterPro" id="IPR007138">
    <property type="entry name" value="ABM_dom"/>
</dbReference>
<reference evidence="2" key="1">
    <citation type="submission" date="2024-06" db="EMBL/GenBank/DDBJ databases">
        <authorList>
            <person name="Li S."/>
        </authorList>
    </citation>
    <scope>NUCLEOTIDE SEQUENCE</scope>
    <source>
        <strain evidence="2">SR10</strain>
    </source>
</reference>
<evidence type="ECO:0000313" key="2">
    <source>
        <dbReference type="EMBL" id="XCO76215.1"/>
    </source>
</evidence>
<accession>A0AAU8MVJ0</accession>
<proteinExistence type="predicted"/>
<dbReference type="EMBL" id="CP159925">
    <property type="protein sequence ID" value="XCO76215.1"/>
    <property type="molecule type" value="Genomic_DNA"/>
</dbReference>
<sequence length="100" mass="10555">MYGLIGKMTAVAGQRDALTAILLDGIETMPGCLSYVVARDPKDADAIWITEVWDSADSHRASLALPQVQAAIARARPLIAGFDSHIETEPVGGHGWAPTG</sequence>
<dbReference type="InterPro" id="IPR011008">
    <property type="entry name" value="Dimeric_a/b-barrel"/>
</dbReference>
<keyword evidence="2" id="KW-0560">Oxidoreductase</keyword>
<keyword evidence="2" id="KW-0503">Monooxygenase</keyword>
<dbReference type="AlphaFoldDB" id="A0AAU8MVJ0"/>
<dbReference type="SUPFAM" id="SSF54909">
    <property type="entry name" value="Dimeric alpha+beta barrel"/>
    <property type="match status" value="1"/>
</dbReference>
<organism evidence="2">
    <name type="scientific">Lysobacter firmicutimachus</name>
    <dbReference type="NCBI Taxonomy" id="1792846"/>
    <lineage>
        <taxon>Bacteria</taxon>
        <taxon>Pseudomonadati</taxon>
        <taxon>Pseudomonadota</taxon>
        <taxon>Gammaproteobacteria</taxon>
        <taxon>Lysobacterales</taxon>
        <taxon>Lysobacteraceae</taxon>
        <taxon>Lysobacter</taxon>
    </lineage>
</organism>
<gene>
    <name evidence="2" type="ORF">ABU614_05340</name>
</gene>
<name>A0AAU8MVJ0_9GAMM</name>
<protein>
    <submittedName>
        <fullName evidence="2">Quinol monooxygenase</fullName>
        <ecNumber evidence="2">1.-.-.-</ecNumber>
    </submittedName>
</protein>
<dbReference type="PROSITE" id="PS51725">
    <property type="entry name" value="ABM"/>
    <property type="match status" value="1"/>
</dbReference>
<dbReference type="GO" id="GO:0004497">
    <property type="term" value="F:monooxygenase activity"/>
    <property type="evidence" value="ECO:0007669"/>
    <property type="project" value="UniProtKB-KW"/>
</dbReference>
<dbReference type="Gene3D" id="3.30.70.100">
    <property type="match status" value="1"/>
</dbReference>